<dbReference type="OrthoDB" id="9812625at2"/>
<dbReference type="Pfam" id="PF18327">
    <property type="entry name" value="PRODH"/>
    <property type="match status" value="1"/>
</dbReference>
<evidence type="ECO:0000256" key="2">
    <source>
        <dbReference type="ARBA" id="ARBA00004739"/>
    </source>
</evidence>
<evidence type="ECO:0000256" key="8">
    <source>
        <dbReference type="ARBA" id="ARBA00023015"/>
    </source>
</evidence>
<dbReference type="GO" id="GO:0009898">
    <property type="term" value="C:cytoplasmic side of plasma membrane"/>
    <property type="evidence" value="ECO:0007669"/>
    <property type="project" value="TreeGrafter"/>
</dbReference>
<dbReference type="EC" id="1.5.5.2" evidence="18"/>
<dbReference type="STRING" id="1117702.AQZ52_14890"/>
<dbReference type="Gene3D" id="3.40.605.10">
    <property type="entry name" value="Aldehyde Dehydrogenase, Chain A, domain 1"/>
    <property type="match status" value="1"/>
</dbReference>
<dbReference type="Gene3D" id="3.40.309.10">
    <property type="entry name" value="Aldehyde Dehydrogenase, Chain A, domain 2"/>
    <property type="match status" value="1"/>
</dbReference>
<evidence type="ECO:0000256" key="11">
    <source>
        <dbReference type="ARBA" id="ARBA00023125"/>
    </source>
</evidence>
<keyword evidence="9 18" id="KW-0520">NAD</keyword>
<evidence type="ECO:0000259" key="21">
    <source>
        <dbReference type="Pfam" id="PF00171"/>
    </source>
</evidence>
<dbReference type="InterPro" id="IPR005933">
    <property type="entry name" value="PutA_C"/>
</dbReference>
<dbReference type="PROSITE" id="PS00070">
    <property type="entry name" value="ALDEHYDE_DEHYDR_CYS"/>
    <property type="match status" value="1"/>
</dbReference>
<keyword evidence="11 18" id="KW-0238">DNA-binding</keyword>
<evidence type="ECO:0000256" key="1">
    <source>
        <dbReference type="ARBA" id="ARBA00001974"/>
    </source>
</evidence>
<dbReference type="InterPro" id="IPR024082">
    <property type="entry name" value="PRODH_PutA_dom_II"/>
</dbReference>
<dbReference type="Pfam" id="PF00171">
    <property type="entry name" value="Aldedh"/>
    <property type="match status" value="1"/>
</dbReference>
<sequence length="1205" mass="126380">MSKQPAFAPRISPETPLRRAITQATRIPEPDAVRPLLAAATLPEADRARIAATARALIEALRAKARPGRVQALVQEFALSSHEGVALMCLAEALLRIPDDATRDALIRDKLSTGNWAAHLGQGKPLFVNAATWGLVITGKLTASVDATGLGHALTRMVHRLGEPVIRRGVDVALRMMGEQFVMGETIEDALARARRREAQGFAFSYDMLGEAAATAQDAARYLEAYTAAIHAIGQSANRASAGRGVFAGPGISIKLSALHPRYTRAQAHRVMAELAPRVLALAELAKSYDIDFNIDAEETDRLELSLDILERLAHAPVLAGWQGLGFVIQAYQKRCPAVIDWIVDLARSSGRRIMVRLVKGAYWDAEIKRAQEAGLSDFPVYTRKVHTDLAYVACARKLLAARDAVFPQFATHNAQTLASVLHLAGPDFTPGDYEFQCLHGMGEPLYEEVVGPEGLDRPCRVYAPVGTHETLLAYLVRRLLENGANSSFVNRIADPDVPVEALIEDPAAVIAAEPEPGAPHDAIALPQALFADRANAQGLDLADEPTLAALAEALSGSAAQDHRAGDPARPAEPVRNPADHRDIVGHVHAATIEDAARAAADAAASRWSATPAEARAAALERAADAMEAARVPLIALLIREAGKSAANALAEVREAVDFLRYYAVQARHLPETAQPLGPVACISPWNFPLAIFTGQIAAALAAGNPVLAKPAPETPLVAAEAVRLLHATGIPAAALHLLPGGGKIGAALVAAPEVQGVVFTGSTMTARAIQQSLAGRLNAHGATIPLIAETGGLNAMVVDSSALPEQVVADVLASAFDSAGQRCSALRLLCLQDDIADRTLSMLKAAMAELAGGNPAQLATDVGPVISERARAGIAAHVARMRAAGFPVTEMPLGEQTAHGTFVAPTLIELNTPTDLTAEVFGPVLHVVRFRAEAIDSLIEGINASGYGLTFGLHTRIDQTVERVCGRIEAGNLYVNRNMIGAVVGVQPFGGRGLSGTGPKAGGPLYLARFAPGAVPVLPQGDYPAVPDPALAAFAQWASQQGLAAAAQTAWNAAKASPLGFTATLPGPVGERNTYRLAPRGRIACAATGVEALWQQVAAVLATGNTAVIVAPSPVAARPAGFPPALAARVEWSDEHLTRVPDLAAMLIDGPADRIAEASRQLAAREHAIVPLHTGTPLHLLLEEVTLSVNTTAAGGNASLMALA</sequence>
<comment type="cofactor">
    <cofactor evidence="1 18">
        <name>FAD</name>
        <dbReference type="ChEBI" id="CHEBI:57692"/>
    </cofactor>
</comment>
<keyword evidence="26" id="KW-1185">Reference proteome</keyword>
<evidence type="ECO:0000313" key="26">
    <source>
        <dbReference type="Proteomes" id="UP000058012"/>
    </source>
</evidence>
<evidence type="ECO:0000256" key="19">
    <source>
        <dbReference type="PIRSR" id="PIRSR000197-1"/>
    </source>
</evidence>
<evidence type="ECO:0000256" key="17">
    <source>
        <dbReference type="ARBA" id="ARBA00060911"/>
    </source>
</evidence>
<keyword evidence="8 18" id="KW-0805">Transcription regulation</keyword>
<dbReference type="GO" id="GO:0003677">
    <property type="term" value="F:DNA binding"/>
    <property type="evidence" value="ECO:0007669"/>
    <property type="project" value="UniProtKB-KW"/>
</dbReference>
<dbReference type="GO" id="GO:0004657">
    <property type="term" value="F:proline dehydrogenase activity"/>
    <property type="evidence" value="ECO:0007669"/>
    <property type="project" value="UniProtKB-UniRule"/>
</dbReference>
<comment type="similarity">
    <text evidence="16 18">In the N-terminal section; belongs to the proline dehydrogenase family.</text>
</comment>
<dbReference type="Pfam" id="PF01619">
    <property type="entry name" value="Pro_dh"/>
    <property type="match status" value="1"/>
</dbReference>
<feature type="domain" description="Aldehyde dehydrogenase" evidence="21">
    <location>
        <begin position="574"/>
        <end position="1008"/>
    </location>
</feature>
<evidence type="ECO:0000256" key="4">
    <source>
        <dbReference type="ARBA" id="ARBA00022491"/>
    </source>
</evidence>
<dbReference type="RefSeq" id="WP_067912680.1">
    <property type="nucleotide sequence ID" value="NZ_KQ954246.1"/>
</dbReference>
<dbReference type="EMBL" id="LLZS01000009">
    <property type="protein sequence ID" value="KUR70149.1"/>
    <property type="molecule type" value="Genomic_DNA"/>
</dbReference>
<keyword evidence="10 18" id="KW-0642">Proline metabolism</keyword>
<evidence type="ECO:0000256" key="16">
    <source>
        <dbReference type="ARBA" id="ARBA00060889"/>
    </source>
</evidence>
<dbReference type="InterPro" id="IPR015590">
    <property type="entry name" value="Aldehyde_DH_dom"/>
</dbReference>
<dbReference type="Gene3D" id="1.20.5.460">
    <property type="entry name" value="Single helix bin"/>
    <property type="match status" value="1"/>
</dbReference>
<dbReference type="Gene3D" id="1.20.5.550">
    <property type="entry name" value="Single Helix bin"/>
    <property type="match status" value="1"/>
</dbReference>
<evidence type="ECO:0000256" key="15">
    <source>
        <dbReference type="ARBA" id="ARBA00048779"/>
    </source>
</evidence>
<accession>A0A117USP9</accession>
<dbReference type="EC" id="1.2.1.88" evidence="18"/>
<dbReference type="InterPro" id="IPR016163">
    <property type="entry name" value="Ald_DH_C"/>
</dbReference>
<dbReference type="InterPro" id="IPR016162">
    <property type="entry name" value="Ald_DH_N"/>
</dbReference>
<feature type="domain" description="Proline dehydrogenase PutA" evidence="23">
    <location>
        <begin position="70"/>
        <end position="181"/>
    </location>
</feature>
<comment type="catalytic activity">
    <reaction evidence="15 18">
        <text>L-proline + a quinone = (S)-1-pyrroline-5-carboxylate + a quinol + H(+)</text>
        <dbReference type="Rhea" id="RHEA:23784"/>
        <dbReference type="ChEBI" id="CHEBI:15378"/>
        <dbReference type="ChEBI" id="CHEBI:17388"/>
        <dbReference type="ChEBI" id="CHEBI:24646"/>
        <dbReference type="ChEBI" id="CHEBI:60039"/>
        <dbReference type="ChEBI" id="CHEBI:132124"/>
        <dbReference type="EC" id="1.5.5.2"/>
    </reaction>
</comment>
<keyword evidence="6 18" id="KW-0274">FAD</keyword>
<dbReference type="SUPFAM" id="SSF51730">
    <property type="entry name" value="FAD-linked oxidoreductase"/>
    <property type="match status" value="1"/>
</dbReference>
<name>A0A117USP9_9SPHN</name>
<dbReference type="SUPFAM" id="SSF81935">
    <property type="entry name" value="N-terminal domain of bifunctional PutA protein"/>
    <property type="match status" value="1"/>
</dbReference>
<dbReference type="InterPro" id="IPR002872">
    <property type="entry name" value="Proline_DH_dom"/>
</dbReference>
<proteinExistence type="inferred from homology"/>
<dbReference type="SUPFAM" id="SSF53720">
    <property type="entry name" value="ALDH-like"/>
    <property type="match status" value="1"/>
</dbReference>
<evidence type="ECO:0000256" key="13">
    <source>
        <dbReference type="ARBA" id="ARBA00023268"/>
    </source>
</evidence>
<dbReference type="GO" id="GO:0003700">
    <property type="term" value="F:DNA-binding transcription factor activity"/>
    <property type="evidence" value="ECO:0007669"/>
    <property type="project" value="InterPro"/>
</dbReference>
<reference evidence="25 26" key="1">
    <citation type="submission" date="2015-10" db="EMBL/GenBank/DDBJ databases">
        <title>Draft genome sequence of Novosphingobium fuchskuhlense DSM 25065 isolated from a surface water sample of the southwest basin of Lake Grosse Fuchskuhle.</title>
        <authorList>
            <person name="Ruckert C."/>
            <person name="Winkler A."/>
            <person name="Glaeser J."/>
            <person name="Grossart H.-P."/>
            <person name="Kalinowski J."/>
            <person name="Glaeser S."/>
        </authorList>
    </citation>
    <scope>NUCLEOTIDE SEQUENCE [LARGE SCALE GENOMIC DNA]</scope>
    <source>
        <strain evidence="25 26">FNE08-7</strain>
    </source>
</reference>
<feature type="region of interest" description="Disordered" evidence="20">
    <location>
        <begin position="559"/>
        <end position="579"/>
    </location>
</feature>
<comment type="function">
    <text evidence="18">Oxidizes proline to glutamate for use as a carbon and nitrogen source.</text>
</comment>
<keyword evidence="7 18" id="KW-0560">Oxidoreductase</keyword>
<evidence type="ECO:0000256" key="14">
    <source>
        <dbReference type="ARBA" id="ARBA00048142"/>
    </source>
</evidence>
<evidence type="ECO:0000259" key="23">
    <source>
        <dbReference type="Pfam" id="PF14850"/>
    </source>
</evidence>
<protein>
    <recommendedName>
        <fullName evidence="18">Bifunctional protein PutA</fullName>
    </recommendedName>
    <domain>
        <recommendedName>
            <fullName evidence="18">Proline dehydrogenase</fullName>
            <ecNumber evidence="18">1.5.5.2</ecNumber>
        </recommendedName>
        <alternativeName>
            <fullName evidence="18">Proline oxidase</fullName>
        </alternativeName>
    </domain>
    <domain>
        <recommendedName>
            <fullName evidence="18">Delta-1-pyrroline-5-carboxylate dehydrogenase</fullName>
            <shortName evidence="18">P5C dehydrogenase</shortName>
            <ecNumber evidence="18">1.2.1.88</ecNumber>
        </recommendedName>
        <alternativeName>
            <fullName evidence="18">L-glutamate gamma-semialdehyde dehydrogenase</fullName>
        </alternativeName>
    </domain>
</protein>
<dbReference type="InterPro" id="IPR025703">
    <property type="entry name" value="Bifunct_PutA"/>
</dbReference>
<gene>
    <name evidence="25" type="primary">putA</name>
    <name evidence="25" type="ORF">AQZ52_14890</name>
</gene>
<keyword evidence="12 18" id="KW-0804">Transcription</keyword>
<dbReference type="FunFam" id="1.20.5.460:FF:000001">
    <property type="entry name" value="Bifunctional protein PutA"/>
    <property type="match status" value="1"/>
</dbReference>
<comment type="catalytic activity">
    <reaction evidence="14 18">
        <text>L-glutamate 5-semialdehyde + NAD(+) + H2O = L-glutamate + NADH + 2 H(+)</text>
        <dbReference type="Rhea" id="RHEA:30235"/>
        <dbReference type="ChEBI" id="CHEBI:15377"/>
        <dbReference type="ChEBI" id="CHEBI:15378"/>
        <dbReference type="ChEBI" id="CHEBI:29985"/>
        <dbReference type="ChEBI" id="CHEBI:57540"/>
        <dbReference type="ChEBI" id="CHEBI:57945"/>
        <dbReference type="ChEBI" id="CHEBI:58066"/>
        <dbReference type="EC" id="1.2.1.88"/>
    </reaction>
</comment>
<comment type="similarity">
    <text evidence="17 18">In the C-terminal section; belongs to the aldehyde dehydrogenase family.</text>
</comment>
<evidence type="ECO:0000256" key="18">
    <source>
        <dbReference type="PIRNR" id="PIRNR000197"/>
    </source>
</evidence>
<feature type="active site" evidence="19">
    <location>
        <position position="790"/>
    </location>
</feature>
<comment type="pathway">
    <text evidence="3 18">Amino-acid degradation; L-proline degradation into L-glutamate; L-glutamate from L-proline: step 2/2.</text>
</comment>
<dbReference type="InterPro" id="IPR041349">
    <property type="entry name" value="PRODH"/>
</dbReference>
<comment type="caution">
    <text evidence="25">The sequence shown here is derived from an EMBL/GenBank/DDBJ whole genome shotgun (WGS) entry which is preliminary data.</text>
</comment>
<dbReference type="FunFam" id="3.40.309.10:FF:000005">
    <property type="entry name" value="1-pyrroline-5-carboxylate dehydrogenase 1"/>
    <property type="match status" value="1"/>
</dbReference>
<evidence type="ECO:0000256" key="5">
    <source>
        <dbReference type="ARBA" id="ARBA00022630"/>
    </source>
</evidence>
<evidence type="ECO:0000313" key="25">
    <source>
        <dbReference type="EMBL" id="KUR70149.1"/>
    </source>
</evidence>
<keyword evidence="4 18" id="KW-0678">Repressor</keyword>
<dbReference type="UniPathway" id="UPA00261">
    <property type="reaction ID" value="UER00373"/>
</dbReference>
<evidence type="ECO:0000256" key="10">
    <source>
        <dbReference type="ARBA" id="ARBA00023062"/>
    </source>
</evidence>
<dbReference type="GO" id="GO:0010133">
    <property type="term" value="P:L-proline catabolic process to L-glutamate"/>
    <property type="evidence" value="ECO:0007669"/>
    <property type="project" value="UniProtKB-UniRule"/>
</dbReference>
<evidence type="ECO:0000256" key="12">
    <source>
        <dbReference type="ARBA" id="ARBA00023163"/>
    </source>
</evidence>
<dbReference type="Pfam" id="PF14850">
    <property type="entry name" value="Pro_dh-DNA_bdg"/>
    <property type="match status" value="1"/>
</dbReference>
<dbReference type="Gene3D" id="3.20.20.220">
    <property type="match status" value="1"/>
</dbReference>
<dbReference type="Proteomes" id="UP000058012">
    <property type="component" value="Unassembled WGS sequence"/>
</dbReference>
<evidence type="ECO:0000256" key="7">
    <source>
        <dbReference type="ARBA" id="ARBA00023002"/>
    </source>
</evidence>
<feature type="domain" description="Proline dehydrogenase" evidence="22">
    <location>
        <begin position="190"/>
        <end position="492"/>
    </location>
</feature>
<evidence type="ECO:0000259" key="22">
    <source>
        <dbReference type="Pfam" id="PF01619"/>
    </source>
</evidence>
<dbReference type="InterPro" id="IPR016160">
    <property type="entry name" value="Ald_DH_CS_CYS"/>
</dbReference>
<dbReference type="PANTHER" id="PTHR42862:SF1">
    <property type="entry name" value="DELTA-1-PYRROLINE-5-CARBOXYLATE DEHYDROGENASE 2, ISOFORM A-RELATED"/>
    <property type="match status" value="1"/>
</dbReference>
<evidence type="ECO:0000256" key="9">
    <source>
        <dbReference type="ARBA" id="ARBA00023027"/>
    </source>
</evidence>
<dbReference type="InterPro" id="IPR024089">
    <property type="entry name" value="PRODH_PutA_dom_I/II"/>
</dbReference>
<keyword evidence="5 18" id="KW-0285">Flavoprotein</keyword>
<dbReference type="PIRSF" id="PIRSF000197">
    <property type="entry name" value="Bifunct_PutA"/>
    <property type="match status" value="1"/>
</dbReference>
<organism evidence="25 26">
    <name type="scientific">Novosphingobium fuchskuhlense</name>
    <dbReference type="NCBI Taxonomy" id="1117702"/>
    <lineage>
        <taxon>Bacteria</taxon>
        <taxon>Pseudomonadati</taxon>
        <taxon>Pseudomonadota</taxon>
        <taxon>Alphaproteobacteria</taxon>
        <taxon>Sphingomonadales</taxon>
        <taxon>Sphingomonadaceae</taxon>
        <taxon>Novosphingobium</taxon>
    </lineage>
</organism>
<feature type="domain" description="Proline utilization A proline dehydrogenase N-terminal" evidence="24">
    <location>
        <begin position="15"/>
        <end position="62"/>
    </location>
</feature>
<dbReference type="InterPro" id="IPR024090">
    <property type="entry name" value="PRODH_PutA_dom_I"/>
</dbReference>
<dbReference type="NCBIfam" id="TIGR01238">
    <property type="entry name" value="D1pyr5carbox3"/>
    <property type="match status" value="1"/>
</dbReference>
<evidence type="ECO:0000256" key="3">
    <source>
        <dbReference type="ARBA" id="ARBA00004786"/>
    </source>
</evidence>
<dbReference type="NCBIfam" id="NF008869">
    <property type="entry name" value="PRK11904.1"/>
    <property type="match status" value="1"/>
</dbReference>
<dbReference type="InterPro" id="IPR016161">
    <property type="entry name" value="Ald_DH/histidinol_DH"/>
</dbReference>
<dbReference type="InterPro" id="IPR029041">
    <property type="entry name" value="FAD-linked_oxidoreductase-like"/>
</dbReference>
<evidence type="ECO:0000256" key="6">
    <source>
        <dbReference type="ARBA" id="ARBA00022827"/>
    </source>
</evidence>
<feature type="active site" evidence="19">
    <location>
        <position position="824"/>
    </location>
</feature>
<evidence type="ECO:0000259" key="24">
    <source>
        <dbReference type="Pfam" id="PF18327"/>
    </source>
</evidence>
<dbReference type="FunFam" id="3.20.20.220:FF:000004">
    <property type="entry name" value="Bifunctional protein PutA"/>
    <property type="match status" value="1"/>
</dbReference>
<evidence type="ECO:0000256" key="20">
    <source>
        <dbReference type="SAM" id="MobiDB-lite"/>
    </source>
</evidence>
<dbReference type="InterPro" id="IPR050485">
    <property type="entry name" value="Proline_metab_enzyme"/>
</dbReference>
<keyword evidence="13" id="KW-0511">Multifunctional enzyme</keyword>
<dbReference type="PANTHER" id="PTHR42862">
    <property type="entry name" value="DELTA-1-PYRROLINE-5-CARBOXYLATE DEHYDROGENASE 1, ISOFORM A-RELATED"/>
    <property type="match status" value="1"/>
</dbReference>
<comment type="pathway">
    <text evidence="2 18">Amino-acid degradation; L-proline degradation into L-glutamate; L-glutamate from L-proline: step 1/2.</text>
</comment>
<dbReference type="AlphaFoldDB" id="A0A117USP9"/>
<dbReference type="GO" id="GO:0003842">
    <property type="term" value="F:L-glutamate gamma-semialdehyde dehydrogenase activity"/>
    <property type="evidence" value="ECO:0007669"/>
    <property type="project" value="UniProtKB-UniRule"/>
</dbReference>